<dbReference type="RefSeq" id="WP_310235086.1">
    <property type="nucleotide sequence ID" value="NZ_JAVDUP010000009.1"/>
</dbReference>
<dbReference type="InterPro" id="IPR045247">
    <property type="entry name" value="Oye-like"/>
</dbReference>
<dbReference type="SUPFAM" id="SSF51395">
    <property type="entry name" value="FMN-linked oxidoreductases"/>
    <property type="match status" value="1"/>
</dbReference>
<gene>
    <name evidence="2" type="ORF">J2W52_005301</name>
</gene>
<dbReference type="PANTHER" id="PTHR22893:SF91">
    <property type="entry name" value="NADPH DEHYDROGENASE 2-RELATED"/>
    <property type="match status" value="1"/>
</dbReference>
<accession>A0ABU1SXN4</accession>
<dbReference type="InterPro" id="IPR013785">
    <property type="entry name" value="Aldolase_TIM"/>
</dbReference>
<organism evidence="2 3">
    <name type="scientific">Rhizobium miluonense</name>
    <dbReference type="NCBI Taxonomy" id="411945"/>
    <lineage>
        <taxon>Bacteria</taxon>
        <taxon>Pseudomonadati</taxon>
        <taxon>Pseudomonadota</taxon>
        <taxon>Alphaproteobacteria</taxon>
        <taxon>Hyphomicrobiales</taxon>
        <taxon>Rhizobiaceae</taxon>
        <taxon>Rhizobium/Agrobacterium group</taxon>
        <taxon>Rhizobium</taxon>
    </lineage>
</organism>
<sequence length="358" mass="39140">MPSLFDPIQLGAIRAPNRILMAPMTRARGTRDHLPTPIMADYYAQRASAGLIISEAIGINQLGLGWPYATGIWSREQIAGWRNVTAAVHERGGRIIAQLWQMGRVVHPDFLGGRQPVSASATVAPNHAHTYDGKKPYERARPLSIDEIVEVVEDFRQAALNAIDAGFDGIQLHASNGYLIDQFLRDSANFRDDRYGGAIENRLRFLKETARTVADAIGADRVGVRLSPNGETQGVRDSDPLPLFTKALEALSAIGVAHVELREPPIDGTFGVGEVNPLARHLRSAFKGPLILNSDFDATRAQAELDAGIGDAVAFGRPFIANPDFPRRVAEGLPLVKDDAQKWFTQGTEGYLDYNNWG</sequence>
<evidence type="ECO:0000313" key="3">
    <source>
        <dbReference type="Proteomes" id="UP001250791"/>
    </source>
</evidence>
<protein>
    <submittedName>
        <fullName evidence="2">2,4-dienoyl-CoA reductase-like NADH-dependent reductase (Old Yellow Enzyme family)</fullName>
    </submittedName>
</protein>
<evidence type="ECO:0000259" key="1">
    <source>
        <dbReference type="Pfam" id="PF00724"/>
    </source>
</evidence>
<dbReference type="EMBL" id="JAVDUP010000009">
    <property type="protein sequence ID" value="MDR6903668.1"/>
    <property type="molecule type" value="Genomic_DNA"/>
</dbReference>
<dbReference type="CDD" id="cd02933">
    <property type="entry name" value="OYE_like_FMN"/>
    <property type="match status" value="1"/>
</dbReference>
<dbReference type="Proteomes" id="UP001250791">
    <property type="component" value="Unassembled WGS sequence"/>
</dbReference>
<proteinExistence type="predicted"/>
<dbReference type="Gene3D" id="3.20.20.70">
    <property type="entry name" value="Aldolase class I"/>
    <property type="match status" value="1"/>
</dbReference>
<keyword evidence="3" id="KW-1185">Reference proteome</keyword>
<evidence type="ECO:0000313" key="2">
    <source>
        <dbReference type="EMBL" id="MDR6903668.1"/>
    </source>
</evidence>
<name>A0ABU1SXN4_9HYPH</name>
<dbReference type="InterPro" id="IPR001155">
    <property type="entry name" value="OxRdtase_FMN_N"/>
</dbReference>
<feature type="domain" description="NADH:flavin oxidoreductase/NADH oxidase N-terminal" evidence="1">
    <location>
        <begin position="3"/>
        <end position="335"/>
    </location>
</feature>
<dbReference type="PANTHER" id="PTHR22893">
    <property type="entry name" value="NADH OXIDOREDUCTASE-RELATED"/>
    <property type="match status" value="1"/>
</dbReference>
<reference evidence="2 3" key="1">
    <citation type="submission" date="2023-07" db="EMBL/GenBank/DDBJ databases">
        <title>Sorghum-associated microbial communities from plants grown in Nebraska, USA.</title>
        <authorList>
            <person name="Schachtman D."/>
        </authorList>
    </citation>
    <scope>NUCLEOTIDE SEQUENCE [LARGE SCALE GENOMIC DNA]</scope>
    <source>
        <strain evidence="2 3">3199</strain>
    </source>
</reference>
<dbReference type="Pfam" id="PF00724">
    <property type="entry name" value="Oxidored_FMN"/>
    <property type="match status" value="1"/>
</dbReference>
<comment type="caution">
    <text evidence="2">The sequence shown here is derived from an EMBL/GenBank/DDBJ whole genome shotgun (WGS) entry which is preliminary data.</text>
</comment>